<dbReference type="InterPro" id="IPR038692">
    <property type="entry name" value="Cthe_2751_sf"/>
</dbReference>
<name>A0ABX2FNQ1_9BACT</name>
<protein>
    <recommendedName>
        <fullName evidence="1">DUF5071 domain-containing protein</fullName>
    </recommendedName>
</protein>
<dbReference type="Proteomes" id="UP000779507">
    <property type="component" value="Unassembled WGS sequence"/>
</dbReference>
<keyword evidence="3" id="KW-1185">Reference proteome</keyword>
<reference evidence="2 3" key="1">
    <citation type="submission" date="2020-05" db="EMBL/GenBank/DDBJ databases">
        <title>Genomic Encyclopedia of Type Strains, Phase IV (KMG-V): Genome sequencing to study the core and pangenomes of soil and plant-associated prokaryotes.</title>
        <authorList>
            <person name="Whitman W."/>
        </authorList>
    </citation>
    <scope>NUCLEOTIDE SEQUENCE [LARGE SCALE GENOMIC DNA]</scope>
    <source>
        <strain evidence="2 3">9A</strain>
    </source>
</reference>
<evidence type="ECO:0000313" key="2">
    <source>
        <dbReference type="EMBL" id="NRT18775.1"/>
    </source>
</evidence>
<sequence>MRTLTHLLESIEHSFTAEQERKALQLFDALSEAQIEELTSTQYVKSWQAGLVMRHLPVSRLVPYAAPLLVHLQDLNWPAAPYVADVLVAMGAPIVPALRRVFATDPNDGIWIINLIYNVIQRWEAPLARLLEAELIGYVRYAAPEGESIAALEALQRLLPTEEHRQLYDFLREAYEHNAALLGELREAFDCE</sequence>
<dbReference type="RefSeq" id="WP_173809521.1">
    <property type="nucleotide sequence ID" value="NZ_JABSNP010000006.1"/>
</dbReference>
<dbReference type="InterPro" id="IPR031837">
    <property type="entry name" value="DUF5071"/>
</dbReference>
<gene>
    <name evidence="2" type="ORF">HNP98_001598</name>
</gene>
<proteinExistence type="predicted"/>
<dbReference type="Gene3D" id="1.25.40.750">
    <property type="entry name" value="Domain of unknown function DUF5071"/>
    <property type="match status" value="1"/>
</dbReference>
<dbReference type="EMBL" id="JABSNP010000006">
    <property type="protein sequence ID" value="NRT18775.1"/>
    <property type="molecule type" value="Genomic_DNA"/>
</dbReference>
<accession>A0ABX2FNQ1</accession>
<organism evidence="2 3">
    <name type="scientific">Hymenobacter caeli</name>
    <dbReference type="NCBI Taxonomy" id="2735894"/>
    <lineage>
        <taxon>Bacteria</taxon>
        <taxon>Pseudomonadati</taxon>
        <taxon>Bacteroidota</taxon>
        <taxon>Cytophagia</taxon>
        <taxon>Cytophagales</taxon>
        <taxon>Hymenobacteraceae</taxon>
        <taxon>Hymenobacter</taxon>
    </lineage>
</organism>
<comment type="caution">
    <text evidence="2">The sequence shown here is derived from an EMBL/GenBank/DDBJ whole genome shotgun (WGS) entry which is preliminary data.</text>
</comment>
<dbReference type="Pfam" id="PF16804">
    <property type="entry name" value="DUF5071"/>
    <property type="match status" value="1"/>
</dbReference>
<feature type="domain" description="DUF5071" evidence="1">
    <location>
        <begin position="59"/>
        <end position="135"/>
    </location>
</feature>
<evidence type="ECO:0000313" key="3">
    <source>
        <dbReference type="Proteomes" id="UP000779507"/>
    </source>
</evidence>
<evidence type="ECO:0000259" key="1">
    <source>
        <dbReference type="Pfam" id="PF16804"/>
    </source>
</evidence>